<organism evidence="4 5">
    <name type="scientific">Rhodamnia argentea</name>
    <dbReference type="NCBI Taxonomy" id="178133"/>
    <lineage>
        <taxon>Eukaryota</taxon>
        <taxon>Viridiplantae</taxon>
        <taxon>Streptophyta</taxon>
        <taxon>Embryophyta</taxon>
        <taxon>Tracheophyta</taxon>
        <taxon>Spermatophyta</taxon>
        <taxon>Magnoliopsida</taxon>
        <taxon>eudicotyledons</taxon>
        <taxon>Gunneridae</taxon>
        <taxon>Pentapetalae</taxon>
        <taxon>rosids</taxon>
        <taxon>malvids</taxon>
        <taxon>Myrtales</taxon>
        <taxon>Myrtaceae</taxon>
        <taxon>Myrtoideae</taxon>
        <taxon>Myrteae</taxon>
        <taxon>Australasian group</taxon>
        <taxon>Rhodamnia</taxon>
    </lineage>
</organism>
<proteinExistence type="predicted"/>
<dbReference type="Pfam" id="PF13912">
    <property type="entry name" value="zf-C2H2_6"/>
    <property type="match status" value="4"/>
</dbReference>
<dbReference type="GeneID" id="115735381"/>
<dbReference type="InterPro" id="IPR013087">
    <property type="entry name" value="Znf_C2H2_type"/>
</dbReference>
<accession>A0A8B8NJ01</accession>
<dbReference type="SUPFAM" id="SSF57667">
    <property type="entry name" value="beta-beta-alpha zinc fingers"/>
    <property type="match status" value="2"/>
</dbReference>
<keyword evidence="1" id="KW-0862">Zinc</keyword>
<evidence type="ECO:0000259" key="3">
    <source>
        <dbReference type="PROSITE" id="PS50157"/>
    </source>
</evidence>
<evidence type="ECO:0000313" key="5">
    <source>
        <dbReference type="RefSeq" id="XP_030522465.2"/>
    </source>
</evidence>
<dbReference type="AlphaFoldDB" id="A0A8B8NJ01"/>
<gene>
    <name evidence="5" type="primary">LOC115735381</name>
</gene>
<evidence type="ECO:0000256" key="1">
    <source>
        <dbReference type="PROSITE-ProRule" id="PRU00042"/>
    </source>
</evidence>
<keyword evidence="1" id="KW-0479">Metal-binding</keyword>
<dbReference type="Gene3D" id="3.30.160.60">
    <property type="entry name" value="Classic Zinc Finger"/>
    <property type="match status" value="2"/>
</dbReference>
<dbReference type="RefSeq" id="XP_030522465.2">
    <property type="nucleotide sequence ID" value="XM_030666605.2"/>
</dbReference>
<reference evidence="5" key="1">
    <citation type="submission" date="2025-08" db="UniProtKB">
        <authorList>
            <consortium name="RefSeq"/>
        </authorList>
    </citation>
    <scope>IDENTIFICATION</scope>
    <source>
        <tissue evidence="5">Leaf</tissue>
    </source>
</reference>
<dbReference type="Proteomes" id="UP000827889">
    <property type="component" value="Chromosome 8"/>
</dbReference>
<keyword evidence="4" id="KW-1185">Reference proteome</keyword>
<feature type="compositionally biased region" description="Basic and acidic residues" evidence="2">
    <location>
        <begin position="20"/>
        <end position="46"/>
    </location>
</feature>
<dbReference type="SMART" id="SM00355">
    <property type="entry name" value="ZnF_C2H2"/>
    <property type="match status" value="4"/>
</dbReference>
<feature type="region of interest" description="Disordered" evidence="2">
    <location>
        <begin position="1"/>
        <end position="69"/>
    </location>
</feature>
<dbReference type="PROSITE" id="PS00028">
    <property type="entry name" value="ZINC_FINGER_C2H2_1"/>
    <property type="match status" value="4"/>
</dbReference>
<feature type="domain" description="C2H2-type" evidence="3">
    <location>
        <begin position="453"/>
        <end position="475"/>
    </location>
</feature>
<evidence type="ECO:0000256" key="2">
    <source>
        <dbReference type="SAM" id="MobiDB-lite"/>
    </source>
</evidence>
<name>A0A8B8NJ01_9MYRT</name>
<dbReference type="KEGG" id="rarg:115735381"/>
<feature type="region of interest" description="Disordered" evidence="2">
    <location>
        <begin position="478"/>
        <end position="526"/>
    </location>
</feature>
<dbReference type="InterPro" id="IPR036236">
    <property type="entry name" value="Znf_C2H2_sf"/>
</dbReference>
<dbReference type="PANTHER" id="PTHR47591">
    <property type="entry name" value="ZINC FINGER PROTEIN ZAT2-RELATED"/>
    <property type="match status" value="1"/>
</dbReference>
<sequence>MDGLRGSQDDQAERGQLPCQDRRKMAEPDPSERSESWSQMPRKDPLLIKLKISKTEQEGEPSEREEPPPAAVRVCEFCGKGFQNGKALGGHIRIHNQEKNRASSSKKTDEWRQRKQKAKFEKHVHEDLPALDKGRGFDFAGKDEETPSCYICDRNFPSMKALFGHMRFHPERNWRGVQPPAQEKDGSCTREVESMNQRAATDQDAACLEAGSSGCFVDLLKGLPSWSRTEKRGRKSLMALEPEALHGLMKLACAASYDSGISDDQVNDESPLKKCRLDEEELPGLRNQNLEPTESQIQQSTNIKGEGLFKAVFNQDYEPEYADRSRKYRKGERVGHNLESNPNIEADKKIEVSGTCKTRDASTNKEVAAVTVKELTHRRFKCMTCNKTFPTFQALGGHRSSHNKERGIVQPPEASLSTGASGTEKKIMLSPKILVAETTNCATSFAQEDSMTHRCEICCKKFPTGQALGGHKRCHWVGQNEGPPSSEVVSPGDQASQSGPRALAFDLNEPPPTDEEDGVISGFNRA</sequence>
<feature type="compositionally biased region" description="Basic and acidic residues" evidence="2">
    <location>
        <begin position="53"/>
        <end position="67"/>
    </location>
</feature>
<feature type="region of interest" description="Disordered" evidence="2">
    <location>
        <begin position="95"/>
        <end position="114"/>
    </location>
</feature>
<dbReference type="GO" id="GO:0008270">
    <property type="term" value="F:zinc ion binding"/>
    <property type="evidence" value="ECO:0007669"/>
    <property type="project" value="UniProtKB-KW"/>
</dbReference>
<dbReference type="PANTHER" id="PTHR47591:SF1">
    <property type="entry name" value="ZINC FINGER PROTEIN ZAT2-RELATED"/>
    <property type="match status" value="1"/>
</dbReference>
<feature type="domain" description="C2H2-type" evidence="3">
    <location>
        <begin position="73"/>
        <end position="100"/>
    </location>
</feature>
<dbReference type="PROSITE" id="PS50157">
    <property type="entry name" value="ZINC_FINGER_C2H2_2"/>
    <property type="match status" value="3"/>
</dbReference>
<keyword evidence="1" id="KW-0863">Zinc-finger</keyword>
<feature type="domain" description="C2H2-type" evidence="3">
    <location>
        <begin position="380"/>
        <end position="407"/>
    </location>
</feature>
<protein>
    <submittedName>
        <fullName evidence="5">Zinc finger protein ZAT9-like</fullName>
    </submittedName>
</protein>
<evidence type="ECO:0000313" key="4">
    <source>
        <dbReference type="Proteomes" id="UP000827889"/>
    </source>
</evidence>